<proteinExistence type="predicted"/>
<accession>A0ABQ9H1Z8</accession>
<sequence>MKVIKVSMKKYRNEMRGETGAPRENPPSSDIARHDSHMRKSGSEPGRGLNPVGLGGRAAVGQSVHRLLSTEVRGHQAAIGGVSLDQQERKS</sequence>
<dbReference type="EMBL" id="JARBHB010000007">
    <property type="protein sequence ID" value="KAJ8878339.1"/>
    <property type="molecule type" value="Genomic_DNA"/>
</dbReference>
<reference evidence="2 3" key="1">
    <citation type="submission" date="2023-02" db="EMBL/GenBank/DDBJ databases">
        <title>LHISI_Scaffold_Assembly.</title>
        <authorList>
            <person name="Stuart O.P."/>
            <person name="Cleave R."/>
            <person name="Magrath M.J.L."/>
            <person name="Mikheyev A.S."/>
        </authorList>
    </citation>
    <scope>NUCLEOTIDE SEQUENCE [LARGE SCALE GENOMIC DNA]</scope>
    <source>
        <strain evidence="2">Daus_M_001</strain>
        <tissue evidence="2">Leg muscle</tissue>
    </source>
</reference>
<keyword evidence="3" id="KW-1185">Reference proteome</keyword>
<organism evidence="2 3">
    <name type="scientific">Dryococelus australis</name>
    <dbReference type="NCBI Taxonomy" id="614101"/>
    <lineage>
        <taxon>Eukaryota</taxon>
        <taxon>Metazoa</taxon>
        <taxon>Ecdysozoa</taxon>
        <taxon>Arthropoda</taxon>
        <taxon>Hexapoda</taxon>
        <taxon>Insecta</taxon>
        <taxon>Pterygota</taxon>
        <taxon>Neoptera</taxon>
        <taxon>Polyneoptera</taxon>
        <taxon>Phasmatodea</taxon>
        <taxon>Verophasmatodea</taxon>
        <taxon>Anareolatae</taxon>
        <taxon>Phasmatidae</taxon>
        <taxon>Eurycanthinae</taxon>
        <taxon>Dryococelus</taxon>
    </lineage>
</organism>
<evidence type="ECO:0000313" key="2">
    <source>
        <dbReference type="EMBL" id="KAJ8878339.1"/>
    </source>
</evidence>
<protein>
    <submittedName>
        <fullName evidence="2">Uncharacterized protein</fullName>
    </submittedName>
</protein>
<feature type="region of interest" description="Disordered" evidence="1">
    <location>
        <begin position="1"/>
        <end position="57"/>
    </location>
</feature>
<dbReference type="Proteomes" id="UP001159363">
    <property type="component" value="Chromosome 6"/>
</dbReference>
<evidence type="ECO:0000256" key="1">
    <source>
        <dbReference type="SAM" id="MobiDB-lite"/>
    </source>
</evidence>
<name>A0ABQ9H1Z8_9NEOP</name>
<gene>
    <name evidence="2" type="ORF">PR048_018916</name>
</gene>
<comment type="caution">
    <text evidence="2">The sequence shown here is derived from an EMBL/GenBank/DDBJ whole genome shotgun (WGS) entry which is preliminary data.</text>
</comment>
<evidence type="ECO:0000313" key="3">
    <source>
        <dbReference type="Proteomes" id="UP001159363"/>
    </source>
</evidence>